<comment type="caution">
    <text evidence="2">The sequence shown here is derived from an EMBL/GenBank/DDBJ whole genome shotgun (WGS) entry which is preliminary data.</text>
</comment>
<feature type="transmembrane region" description="Helical" evidence="1">
    <location>
        <begin position="20"/>
        <end position="40"/>
    </location>
</feature>
<organism evidence="2 3">
    <name type="scientific">Mesorhizobium hawassense</name>
    <dbReference type="NCBI Taxonomy" id="1209954"/>
    <lineage>
        <taxon>Bacteria</taxon>
        <taxon>Pseudomonadati</taxon>
        <taxon>Pseudomonadota</taxon>
        <taxon>Alphaproteobacteria</taxon>
        <taxon>Hyphomicrobiales</taxon>
        <taxon>Phyllobacteriaceae</taxon>
        <taxon>Mesorhizobium</taxon>
    </lineage>
</organism>
<dbReference type="AlphaFoldDB" id="A0A330HQQ4"/>
<accession>A0A330HQQ4</accession>
<evidence type="ECO:0000256" key="1">
    <source>
        <dbReference type="SAM" id="Phobius"/>
    </source>
</evidence>
<keyword evidence="3" id="KW-1185">Reference proteome</keyword>
<dbReference type="Proteomes" id="UP000251558">
    <property type="component" value="Unassembled WGS sequence"/>
</dbReference>
<protein>
    <submittedName>
        <fullName evidence="2">Uncharacterized protein</fullName>
    </submittedName>
</protein>
<keyword evidence="1" id="KW-0812">Transmembrane</keyword>
<evidence type="ECO:0000313" key="2">
    <source>
        <dbReference type="EMBL" id="RAZ90068.1"/>
    </source>
</evidence>
<reference evidence="2 3" key="1">
    <citation type="submission" date="2018-07" db="EMBL/GenBank/DDBJ databases">
        <title>Diversity of Mesorhizobium strains in Brazil.</title>
        <authorList>
            <person name="Helene L.C.F."/>
            <person name="Dall'Agnol R."/>
            <person name="Delamuta J.R.M."/>
            <person name="Hungria M."/>
        </authorList>
    </citation>
    <scope>NUCLEOTIDE SEQUENCE [LARGE SCALE GENOMIC DNA]</scope>
    <source>
        <strain evidence="2 3">AC99b</strain>
    </source>
</reference>
<dbReference type="EMBL" id="QMBP01000006">
    <property type="protein sequence ID" value="RAZ90068.1"/>
    <property type="molecule type" value="Genomic_DNA"/>
</dbReference>
<keyword evidence="1" id="KW-0472">Membrane</keyword>
<keyword evidence="1" id="KW-1133">Transmembrane helix</keyword>
<gene>
    <name evidence="2" type="ORF">DPM33_14615</name>
</gene>
<proteinExistence type="predicted"/>
<evidence type="ECO:0000313" key="3">
    <source>
        <dbReference type="Proteomes" id="UP000251558"/>
    </source>
</evidence>
<dbReference type="OrthoDB" id="8085903at2"/>
<sequence>MMNDSPEKRNEWRAIFYVQARVAILFVPVVLSLLLIGIFAGNERKSVPDVVDPTVTSSVR</sequence>
<name>A0A330HQQ4_9HYPH</name>